<evidence type="ECO:0000313" key="1">
    <source>
        <dbReference type="EMBL" id="OTG29903.1"/>
    </source>
</evidence>
<sequence>MSILPTKPRRLLLSLLFPVVRHIFITLYNHRHNHKIHRSCEILFSFHAPNTFFGFLPSISLSHLSSFFSLSNSFHR</sequence>
<proteinExistence type="predicted"/>
<name>A0A251V3T1_HELAN</name>
<gene>
    <name evidence="1" type="ORF">HannXRQ_Chr04g0127241</name>
</gene>
<evidence type="ECO:0000313" key="2">
    <source>
        <dbReference type="Proteomes" id="UP000215914"/>
    </source>
</evidence>
<accession>A0A251V3T1</accession>
<keyword evidence="2" id="KW-1185">Reference proteome</keyword>
<organism evidence="1 2">
    <name type="scientific">Helianthus annuus</name>
    <name type="common">Common sunflower</name>
    <dbReference type="NCBI Taxonomy" id="4232"/>
    <lineage>
        <taxon>Eukaryota</taxon>
        <taxon>Viridiplantae</taxon>
        <taxon>Streptophyta</taxon>
        <taxon>Embryophyta</taxon>
        <taxon>Tracheophyta</taxon>
        <taxon>Spermatophyta</taxon>
        <taxon>Magnoliopsida</taxon>
        <taxon>eudicotyledons</taxon>
        <taxon>Gunneridae</taxon>
        <taxon>Pentapetalae</taxon>
        <taxon>asterids</taxon>
        <taxon>campanulids</taxon>
        <taxon>Asterales</taxon>
        <taxon>Asteraceae</taxon>
        <taxon>Asteroideae</taxon>
        <taxon>Heliantheae alliance</taxon>
        <taxon>Heliantheae</taxon>
        <taxon>Helianthus</taxon>
    </lineage>
</organism>
<dbReference type="EMBL" id="CM007893">
    <property type="protein sequence ID" value="OTG29903.1"/>
    <property type="molecule type" value="Genomic_DNA"/>
</dbReference>
<dbReference type="Proteomes" id="UP000215914">
    <property type="component" value="Chromosome 4"/>
</dbReference>
<protein>
    <submittedName>
        <fullName evidence="1">Uncharacterized protein</fullName>
    </submittedName>
</protein>
<dbReference type="InParanoid" id="A0A251V3T1"/>
<dbReference type="AlphaFoldDB" id="A0A251V3T1"/>
<reference evidence="2" key="1">
    <citation type="journal article" date="2017" name="Nature">
        <title>The sunflower genome provides insights into oil metabolism, flowering and Asterid evolution.</title>
        <authorList>
            <person name="Badouin H."/>
            <person name="Gouzy J."/>
            <person name="Grassa C.J."/>
            <person name="Murat F."/>
            <person name="Staton S.E."/>
            <person name="Cottret L."/>
            <person name="Lelandais-Briere C."/>
            <person name="Owens G.L."/>
            <person name="Carrere S."/>
            <person name="Mayjonade B."/>
            <person name="Legrand L."/>
            <person name="Gill N."/>
            <person name="Kane N.C."/>
            <person name="Bowers J.E."/>
            <person name="Hubner S."/>
            <person name="Bellec A."/>
            <person name="Berard A."/>
            <person name="Berges H."/>
            <person name="Blanchet N."/>
            <person name="Boniface M.C."/>
            <person name="Brunel D."/>
            <person name="Catrice O."/>
            <person name="Chaidir N."/>
            <person name="Claudel C."/>
            <person name="Donnadieu C."/>
            <person name="Faraut T."/>
            <person name="Fievet G."/>
            <person name="Helmstetter N."/>
            <person name="King M."/>
            <person name="Knapp S.J."/>
            <person name="Lai Z."/>
            <person name="Le Paslier M.C."/>
            <person name="Lippi Y."/>
            <person name="Lorenzon L."/>
            <person name="Mandel J.R."/>
            <person name="Marage G."/>
            <person name="Marchand G."/>
            <person name="Marquand E."/>
            <person name="Bret-Mestries E."/>
            <person name="Morien E."/>
            <person name="Nambeesan S."/>
            <person name="Nguyen T."/>
            <person name="Pegot-Espagnet P."/>
            <person name="Pouilly N."/>
            <person name="Raftis F."/>
            <person name="Sallet E."/>
            <person name="Schiex T."/>
            <person name="Thomas J."/>
            <person name="Vandecasteele C."/>
            <person name="Vares D."/>
            <person name="Vear F."/>
            <person name="Vautrin S."/>
            <person name="Crespi M."/>
            <person name="Mangin B."/>
            <person name="Burke J.M."/>
            <person name="Salse J."/>
            <person name="Munos S."/>
            <person name="Vincourt P."/>
            <person name="Rieseberg L.H."/>
            <person name="Langlade N.B."/>
        </authorList>
    </citation>
    <scope>NUCLEOTIDE SEQUENCE [LARGE SCALE GENOMIC DNA]</scope>
    <source>
        <strain evidence="2">cv. SF193</strain>
    </source>
</reference>